<dbReference type="SUPFAM" id="SSF51735">
    <property type="entry name" value="NAD(P)-binding Rossmann-fold domains"/>
    <property type="match status" value="1"/>
</dbReference>
<dbReference type="PANTHER" id="PTHR12286">
    <property type="entry name" value="SACCHAROPINE DEHYDROGENASE-LIKE OXIDOREDUCTASE"/>
    <property type="match status" value="1"/>
</dbReference>
<evidence type="ECO:0000313" key="4">
    <source>
        <dbReference type="EMBL" id="TDL18012.1"/>
    </source>
</evidence>
<proteinExistence type="inferred from homology"/>
<dbReference type="InterPro" id="IPR036291">
    <property type="entry name" value="NAD(P)-bd_dom_sf"/>
</dbReference>
<keyword evidence="2" id="KW-0472">Membrane</keyword>
<gene>
    <name evidence="4" type="ORF">BD410DRAFT_793699</name>
</gene>
<dbReference type="AlphaFoldDB" id="A0A4Y7PT21"/>
<dbReference type="GO" id="GO:0005811">
    <property type="term" value="C:lipid droplet"/>
    <property type="evidence" value="ECO:0007669"/>
    <property type="project" value="TreeGrafter"/>
</dbReference>
<dbReference type="GO" id="GO:0009247">
    <property type="term" value="P:glycolipid biosynthetic process"/>
    <property type="evidence" value="ECO:0007669"/>
    <property type="project" value="TreeGrafter"/>
</dbReference>
<dbReference type="InterPro" id="IPR051276">
    <property type="entry name" value="Saccharopine_DH-like_oxidrdct"/>
</dbReference>
<dbReference type="Gene3D" id="3.40.50.720">
    <property type="entry name" value="NAD(P)-binding Rossmann-like Domain"/>
    <property type="match status" value="1"/>
</dbReference>
<dbReference type="EMBL" id="ML170213">
    <property type="protein sequence ID" value="TDL18012.1"/>
    <property type="molecule type" value="Genomic_DNA"/>
</dbReference>
<keyword evidence="5" id="KW-1185">Reference proteome</keyword>
<keyword evidence="2" id="KW-1133">Transmembrane helix</keyword>
<organism evidence="4 5">
    <name type="scientific">Rickenella mellea</name>
    <dbReference type="NCBI Taxonomy" id="50990"/>
    <lineage>
        <taxon>Eukaryota</taxon>
        <taxon>Fungi</taxon>
        <taxon>Dikarya</taxon>
        <taxon>Basidiomycota</taxon>
        <taxon>Agaricomycotina</taxon>
        <taxon>Agaricomycetes</taxon>
        <taxon>Hymenochaetales</taxon>
        <taxon>Rickenellaceae</taxon>
        <taxon>Rickenella</taxon>
    </lineage>
</organism>
<name>A0A4Y7PT21_9AGAM</name>
<keyword evidence="2" id="KW-0812">Transmembrane</keyword>
<accession>A0A4Y7PT21</accession>
<dbReference type="VEuPathDB" id="FungiDB:BD410DRAFT_793699"/>
<dbReference type="GO" id="GO:0005739">
    <property type="term" value="C:mitochondrion"/>
    <property type="evidence" value="ECO:0007669"/>
    <property type="project" value="TreeGrafter"/>
</dbReference>
<dbReference type="Pfam" id="PF03435">
    <property type="entry name" value="Sacchrp_dh_NADP"/>
    <property type="match status" value="1"/>
</dbReference>
<reference evidence="4 5" key="1">
    <citation type="submission" date="2018-06" db="EMBL/GenBank/DDBJ databases">
        <title>A transcriptomic atlas of mushroom development highlights an independent origin of complex multicellularity.</title>
        <authorList>
            <consortium name="DOE Joint Genome Institute"/>
            <person name="Krizsan K."/>
            <person name="Almasi E."/>
            <person name="Merenyi Z."/>
            <person name="Sahu N."/>
            <person name="Viragh M."/>
            <person name="Koszo T."/>
            <person name="Mondo S."/>
            <person name="Kiss B."/>
            <person name="Balint B."/>
            <person name="Kues U."/>
            <person name="Barry K."/>
            <person name="Hegedus J.C."/>
            <person name="Henrissat B."/>
            <person name="Johnson J."/>
            <person name="Lipzen A."/>
            <person name="Ohm R."/>
            <person name="Nagy I."/>
            <person name="Pangilinan J."/>
            <person name="Yan J."/>
            <person name="Xiong Y."/>
            <person name="Grigoriev I.V."/>
            <person name="Hibbett D.S."/>
            <person name="Nagy L.G."/>
        </authorList>
    </citation>
    <scope>NUCLEOTIDE SEQUENCE [LARGE SCALE GENOMIC DNA]</scope>
    <source>
        <strain evidence="4 5">SZMC22713</strain>
    </source>
</reference>
<dbReference type="InterPro" id="IPR005097">
    <property type="entry name" value="Sacchrp_dh_NADP-bd"/>
</dbReference>
<sequence>MAYDLVVFGATGFTAGFVLTEIYERTKWDTGFTWAIAGRRQRSLEDIKKDISSKVSSSGLVPGIIVADTGDLSSLTEMAKQTRLVLNCVGPYRHLGEPVVKACVEAGVDYLDLCGEPEFIEEMSLKYHDQAFSKGVTILHAAAFDSVPCDLGVQEVKREMIRRGLTPCAVEVFFQVQGSNGFGIHYATYQAAVEGFGSSGKGLRDIRKQLSKIRPKPTTIGPPLARKPSVFGVMRDDRVSGRIIRYFFADPAVVRLTQSLDVLLGTGTPAVHFSAYLVIPSVQALLMLALYFLVFQFLSARPWGRRLLLQHPKLFTAGVASKEGPSAEQLAGASFTETFYATGFFSQTLASKPNAEPDVSLVYRFAGPEPGYVATPILFIHCADTMLRYRDKVKKGVLTPAVAFHDVPMLQYLVADGRLHWDRVSG</sequence>
<evidence type="ECO:0000313" key="5">
    <source>
        <dbReference type="Proteomes" id="UP000294933"/>
    </source>
</evidence>
<feature type="transmembrane region" description="Helical" evidence="2">
    <location>
        <begin position="273"/>
        <end position="298"/>
    </location>
</feature>
<dbReference type="OrthoDB" id="10268090at2759"/>
<evidence type="ECO:0000256" key="2">
    <source>
        <dbReference type="SAM" id="Phobius"/>
    </source>
</evidence>
<dbReference type="Proteomes" id="UP000294933">
    <property type="component" value="Unassembled WGS sequence"/>
</dbReference>
<comment type="similarity">
    <text evidence="1">Belongs to the saccharopine dehydrogenase family.</text>
</comment>
<dbReference type="PANTHER" id="PTHR12286:SF5">
    <property type="entry name" value="SACCHAROPINE DEHYDROGENASE-LIKE OXIDOREDUCTASE"/>
    <property type="match status" value="1"/>
</dbReference>
<evidence type="ECO:0000259" key="3">
    <source>
        <dbReference type="Pfam" id="PF03435"/>
    </source>
</evidence>
<evidence type="ECO:0000256" key="1">
    <source>
        <dbReference type="ARBA" id="ARBA00038048"/>
    </source>
</evidence>
<dbReference type="GO" id="GO:0005886">
    <property type="term" value="C:plasma membrane"/>
    <property type="evidence" value="ECO:0007669"/>
    <property type="project" value="TreeGrafter"/>
</dbReference>
<protein>
    <recommendedName>
        <fullName evidence="3">Saccharopine dehydrogenase NADP binding domain-containing protein</fullName>
    </recommendedName>
</protein>
<feature type="domain" description="Saccharopine dehydrogenase NADP binding" evidence="3">
    <location>
        <begin position="6"/>
        <end position="139"/>
    </location>
</feature>